<reference evidence="6 7" key="1">
    <citation type="journal article" date="2012" name="J. Bacteriol.">
        <title>Complete genome sequence of the anaerobic perchlorate-reducing bacterium Azospira suillum strain PS.</title>
        <authorList>
            <person name="Byrne-Bailey K.G."/>
            <person name="Coates J.D."/>
        </authorList>
    </citation>
    <scope>NUCLEOTIDE SEQUENCE [LARGE SCALE GENOMIC DNA]</scope>
    <source>
        <strain evidence="7">ATCC BAA-33 / DSM 13638 / PS</strain>
    </source>
</reference>
<dbReference type="Pfam" id="PF00239">
    <property type="entry name" value="Resolvase"/>
    <property type="match status" value="1"/>
</dbReference>
<accession>G8QHN0</accession>
<evidence type="ECO:0000256" key="3">
    <source>
        <dbReference type="ARBA" id="ARBA00023172"/>
    </source>
</evidence>
<evidence type="ECO:0000256" key="4">
    <source>
        <dbReference type="PIRSR" id="PIRSR606118-50"/>
    </source>
</evidence>
<dbReference type="SMART" id="SM00857">
    <property type="entry name" value="Resolvase"/>
    <property type="match status" value="1"/>
</dbReference>
<sequence>MSLENSPEIKHQAISYSRFSSLKQGKGSSIERQREMFNEWLARNQGSYYESNLSAKDEGLSAYKGKNKEGGLGAILEAIQQGLVRSGDVLVVEAIDRLSRAQAMDALRLLGDIVRAGIPILTLEDNQTYTEESLNGPQLFLLAAKVQGAHEYSKRLGSRVKAAWKVKEEKAKAGDKPKKLQNIPCWVDRETLKLNDLAPAIKQLIDLYLEGEGIREVCYFARESLSFKVAARTFTRWLDSEVLLGHWRGIECFEALLSEKEFFELQRQRKARTRTPKQPNFRPLSGLVVCGKCGGSFNFRIQKPAATIAAPKGSEAYAAKPLIVYGNCRNYLHEKSCSNGATVPEEVAMLVYNATVDRLLFDLAYVAAMDVKSREDLAGIVERRARLETEYNNRESLYIKGIKNSEDDAARLALLKQQLAECDKEISASLDKQQQFESYKEHIQEMRKLLAKGKRLDAVDAVFGWGFAENEDLKKAVEQQIARIEASPFLMRLALKNAGYRIVVDRTKDGRVRLTCKDSDEPGEEWIIQKRSQKLGCYLVENRFFGPVDIEEYSNGDYGFIEGENSRVIEARR</sequence>
<evidence type="ECO:0000313" key="6">
    <source>
        <dbReference type="EMBL" id="AEV25181.1"/>
    </source>
</evidence>
<dbReference type="GO" id="GO:0015074">
    <property type="term" value="P:DNA integration"/>
    <property type="evidence" value="ECO:0007669"/>
    <property type="project" value="UniProtKB-KW"/>
</dbReference>
<protein>
    <submittedName>
        <fullName evidence="6">Site-specific recombinase, DNA invertase Pin</fullName>
    </submittedName>
</protein>
<dbReference type="InterPro" id="IPR006119">
    <property type="entry name" value="Resolv_N"/>
</dbReference>
<organism evidence="6 7">
    <name type="scientific">Azospira oryzae (strain ATCC BAA-33 / DSM 13638 / PS)</name>
    <name type="common">Dechlorosoma suillum</name>
    <dbReference type="NCBI Taxonomy" id="640081"/>
    <lineage>
        <taxon>Bacteria</taxon>
        <taxon>Pseudomonadati</taxon>
        <taxon>Pseudomonadota</taxon>
        <taxon>Betaproteobacteria</taxon>
        <taxon>Rhodocyclales</taxon>
        <taxon>Rhodocyclaceae</taxon>
        <taxon>Azospira</taxon>
    </lineage>
</organism>
<keyword evidence="3" id="KW-0233">DNA recombination</keyword>
<dbReference type="PROSITE" id="PS51736">
    <property type="entry name" value="RECOMBINASES_3"/>
    <property type="match status" value="1"/>
</dbReference>
<dbReference type="InterPro" id="IPR006118">
    <property type="entry name" value="Recombinase_CS"/>
</dbReference>
<keyword evidence="1" id="KW-0229">DNA integration</keyword>
<gene>
    <name evidence="6" type="ordered locus">Dsui_0773</name>
</gene>
<dbReference type="OrthoDB" id="9791494at2"/>
<dbReference type="HOGENOM" id="CLU_030020_3_1_4"/>
<evidence type="ECO:0000256" key="2">
    <source>
        <dbReference type="ARBA" id="ARBA00023125"/>
    </source>
</evidence>
<dbReference type="PROSITE" id="PS00398">
    <property type="entry name" value="RECOMBINASES_2"/>
    <property type="match status" value="1"/>
</dbReference>
<dbReference type="eggNOG" id="COG1961">
    <property type="taxonomic scope" value="Bacteria"/>
</dbReference>
<feature type="active site" description="O-(5'-phospho-DNA)-serine intermediate" evidence="4">
    <location>
        <position position="20"/>
    </location>
</feature>
<feature type="domain" description="Resolvase/invertase-type recombinase catalytic" evidence="5">
    <location>
        <begin position="12"/>
        <end position="171"/>
    </location>
</feature>
<dbReference type="PANTHER" id="PTHR30461">
    <property type="entry name" value="DNA-INVERTASE FROM LAMBDOID PROPHAGE"/>
    <property type="match status" value="1"/>
</dbReference>
<dbReference type="EMBL" id="CP003153">
    <property type="protein sequence ID" value="AEV25181.1"/>
    <property type="molecule type" value="Genomic_DNA"/>
</dbReference>
<evidence type="ECO:0000259" key="5">
    <source>
        <dbReference type="PROSITE" id="PS51736"/>
    </source>
</evidence>
<dbReference type="KEGG" id="dsu:Dsui_0773"/>
<dbReference type="Pfam" id="PF13408">
    <property type="entry name" value="Zn_ribbon_recom"/>
    <property type="match status" value="1"/>
</dbReference>
<dbReference type="PANTHER" id="PTHR30461:SF2">
    <property type="entry name" value="SERINE RECOMBINASE PINE-RELATED"/>
    <property type="match status" value="1"/>
</dbReference>
<dbReference type="SUPFAM" id="SSF53041">
    <property type="entry name" value="Resolvase-like"/>
    <property type="match status" value="1"/>
</dbReference>
<evidence type="ECO:0000256" key="1">
    <source>
        <dbReference type="ARBA" id="ARBA00022908"/>
    </source>
</evidence>
<name>G8QHN0_AZOOP</name>
<dbReference type="RefSeq" id="WP_014235882.1">
    <property type="nucleotide sequence ID" value="NC_016616.1"/>
</dbReference>
<dbReference type="CDD" id="cd00338">
    <property type="entry name" value="Ser_Recombinase"/>
    <property type="match status" value="1"/>
</dbReference>
<proteinExistence type="predicted"/>
<dbReference type="InterPro" id="IPR025827">
    <property type="entry name" value="Zn_ribbon_recom_dom"/>
</dbReference>
<dbReference type="Gene3D" id="3.40.50.1390">
    <property type="entry name" value="Resolvase, N-terminal catalytic domain"/>
    <property type="match status" value="1"/>
</dbReference>
<dbReference type="InterPro" id="IPR050639">
    <property type="entry name" value="SSR_resolvase"/>
</dbReference>
<dbReference type="AlphaFoldDB" id="G8QHN0"/>
<dbReference type="GO" id="GO:0003677">
    <property type="term" value="F:DNA binding"/>
    <property type="evidence" value="ECO:0007669"/>
    <property type="project" value="UniProtKB-KW"/>
</dbReference>
<dbReference type="InterPro" id="IPR036162">
    <property type="entry name" value="Resolvase-like_N_sf"/>
</dbReference>
<dbReference type="GO" id="GO:0000150">
    <property type="term" value="F:DNA strand exchange activity"/>
    <property type="evidence" value="ECO:0007669"/>
    <property type="project" value="InterPro"/>
</dbReference>
<keyword evidence="2" id="KW-0238">DNA-binding</keyword>
<dbReference type="Proteomes" id="UP000005633">
    <property type="component" value="Chromosome"/>
</dbReference>
<evidence type="ECO:0000313" key="7">
    <source>
        <dbReference type="Proteomes" id="UP000005633"/>
    </source>
</evidence>